<keyword evidence="5" id="KW-1185">Reference proteome</keyword>
<dbReference type="InterPro" id="IPR025110">
    <property type="entry name" value="AMP-bd_C"/>
</dbReference>
<dbReference type="GO" id="GO:0005737">
    <property type="term" value="C:cytoplasm"/>
    <property type="evidence" value="ECO:0007669"/>
    <property type="project" value="TreeGrafter"/>
</dbReference>
<evidence type="ECO:0000313" key="4">
    <source>
        <dbReference type="EMBL" id="TJZ54342.1"/>
    </source>
</evidence>
<dbReference type="GO" id="GO:0043041">
    <property type="term" value="P:amino acid activation for nonribosomal peptide biosynthetic process"/>
    <property type="evidence" value="ECO:0007669"/>
    <property type="project" value="TreeGrafter"/>
</dbReference>
<evidence type="ECO:0000256" key="1">
    <source>
        <dbReference type="ARBA" id="ARBA00022450"/>
    </source>
</evidence>
<dbReference type="InterPro" id="IPR009081">
    <property type="entry name" value="PP-bd_ACP"/>
</dbReference>
<dbReference type="InterPro" id="IPR020806">
    <property type="entry name" value="PKS_PP-bd"/>
</dbReference>
<dbReference type="EMBL" id="SUMB01000004">
    <property type="protein sequence ID" value="TJZ54342.1"/>
    <property type="molecule type" value="Genomic_DNA"/>
</dbReference>
<dbReference type="Pfam" id="PF00550">
    <property type="entry name" value="PP-binding"/>
    <property type="match status" value="1"/>
</dbReference>
<reference evidence="4 5" key="1">
    <citation type="submission" date="2019-04" db="EMBL/GenBank/DDBJ databases">
        <title>Streptomyces piniterrae sp. nov., a heliquinomycin-producing actinomycete isolated from rhizosphere soil of Pinus yunnanensis.</title>
        <authorList>
            <person name="Zhuang X."/>
            <person name="Zhao J."/>
        </authorList>
    </citation>
    <scope>NUCLEOTIDE SEQUENCE [LARGE SCALE GENOMIC DNA]</scope>
    <source>
        <strain evidence="5">jys28</strain>
    </source>
</reference>
<gene>
    <name evidence="4" type="ORF">FCH28_14450</name>
</gene>
<keyword evidence="1" id="KW-0596">Phosphopantetheine</keyword>
<dbReference type="InterPro" id="IPR020845">
    <property type="entry name" value="AMP-binding_CS"/>
</dbReference>
<comment type="caution">
    <text evidence="4">The sequence shown here is derived from an EMBL/GenBank/DDBJ whole genome shotgun (WGS) entry which is preliminary data.</text>
</comment>
<dbReference type="GO" id="GO:0017000">
    <property type="term" value="P:antibiotic biosynthetic process"/>
    <property type="evidence" value="ECO:0007669"/>
    <property type="project" value="UniProtKB-ARBA"/>
</dbReference>
<proteinExistence type="predicted"/>
<dbReference type="SMART" id="SM00823">
    <property type="entry name" value="PKS_PP"/>
    <property type="match status" value="1"/>
</dbReference>
<dbReference type="PROSITE" id="PS50075">
    <property type="entry name" value="CARRIER"/>
    <property type="match status" value="1"/>
</dbReference>
<dbReference type="PANTHER" id="PTHR45527:SF1">
    <property type="entry name" value="FATTY ACID SYNTHASE"/>
    <property type="match status" value="1"/>
</dbReference>
<evidence type="ECO:0000313" key="5">
    <source>
        <dbReference type="Proteomes" id="UP000308697"/>
    </source>
</evidence>
<dbReference type="Gene3D" id="1.10.1200.10">
    <property type="entry name" value="ACP-like"/>
    <property type="match status" value="1"/>
</dbReference>
<dbReference type="NCBIfam" id="TIGR01733">
    <property type="entry name" value="AA-adenyl-dom"/>
    <property type="match status" value="1"/>
</dbReference>
<dbReference type="InterPro" id="IPR045851">
    <property type="entry name" value="AMP-bd_C_sf"/>
</dbReference>
<evidence type="ECO:0000259" key="3">
    <source>
        <dbReference type="PROSITE" id="PS50075"/>
    </source>
</evidence>
<accession>A0A4U0NKP2</accession>
<sequence length="631" mass="67905">MTRHPGATDEFAPADAPAEVRPVWAAFRSQVVRAPEATALIIGGVSLTYRDLAHASAGLARLLWQHGLRPGRVVCIRTQQSALSVIAMLAALRTGATWAVLEPDLPVGRFEALCRDVDCAVVLSEGGDAVPASALSAMPAPPTVVDAADLPLTRLVEAGQELLTDPYPPVPEQSPAYVAYTSGSTGVPKGVLVSRGQFAESISCRGSVYGTERSVFLIALRLSFDGILGGMFWSLTDGHTLVLPDPRQLVQVAEFARLAREHRVTHLFNIPSYYRAVLQDPGGLPDTLRVVVVGGEAPTPQLVGAHNERLPGIRFVNEYGPTETTIACTVEIDPDPSRDRIPIGRPWPGTQTLVLDERLREVPAGERGELYVGGSLVALGYANQPARTAERFVADPYGRPGGRLYRTGDIASVDERGALHYHGRTDDQTKIRGARIELGEIESVLERHPGVEQAVVVCEPAGQDEPQVIAFVLPTPGSGPLDAAKLREHCRGRLMEQATPTLFVPVDHMPLDRSTKVDRAALRTLIPTDRQASGGTAGGDWSGHRRAVGRIWAEVLGHSDSTPDDNFFAVGGSSIKVIDLHDRLDERWPGALRVGELFDHITIAAQAQRIADRLGERAPGQEPAPPATYEL</sequence>
<dbReference type="Pfam" id="PF00501">
    <property type="entry name" value="AMP-binding"/>
    <property type="match status" value="1"/>
</dbReference>
<dbReference type="Proteomes" id="UP000308697">
    <property type="component" value="Unassembled WGS sequence"/>
</dbReference>
<keyword evidence="2" id="KW-0597">Phosphoprotein</keyword>
<dbReference type="PROSITE" id="PS00455">
    <property type="entry name" value="AMP_BINDING"/>
    <property type="match status" value="1"/>
</dbReference>
<dbReference type="SUPFAM" id="SSF47336">
    <property type="entry name" value="ACP-like"/>
    <property type="match status" value="1"/>
</dbReference>
<dbReference type="InterPro" id="IPR000873">
    <property type="entry name" value="AMP-dep_synth/lig_dom"/>
</dbReference>
<dbReference type="AlphaFoldDB" id="A0A4U0NKP2"/>
<dbReference type="CDD" id="cd05930">
    <property type="entry name" value="A_NRPS"/>
    <property type="match status" value="1"/>
</dbReference>
<dbReference type="Gene3D" id="3.30.300.30">
    <property type="match status" value="1"/>
</dbReference>
<organism evidence="4 5">
    <name type="scientific">Streptomyces piniterrae</name>
    <dbReference type="NCBI Taxonomy" id="2571125"/>
    <lineage>
        <taxon>Bacteria</taxon>
        <taxon>Bacillati</taxon>
        <taxon>Actinomycetota</taxon>
        <taxon>Actinomycetes</taxon>
        <taxon>Kitasatosporales</taxon>
        <taxon>Streptomycetaceae</taxon>
        <taxon>Streptomyces</taxon>
    </lineage>
</organism>
<dbReference type="PANTHER" id="PTHR45527">
    <property type="entry name" value="NONRIBOSOMAL PEPTIDE SYNTHETASE"/>
    <property type="match status" value="1"/>
</dbReference>
<dbReference type="InterPro" id="IPR042099">
    <property type="entry name" value="ANL_N_sf"/>
</dbReference>
<dbReference type="SUPFAM" id="SSF56801">
    <property type="entry name" value="Acetyl-CoA synthetase-like"/>
    <property type="match status" value="1"/>
</dbReference>
<dbReference type="Gene3D" id="3.40.50.12780">
    <property type="entry name" value="N-terminal domain of ligase-like"/>
    <property type="match status" value="1"/>
</dbReference>
<dbReference type="Pfam" id="PF13193">
    <property type="entry name" value="AMP-binding_C"/>
    <property type="match status" value="1"/>
</dbReference>
<dbReference type="InterPro" id="IPR036736">
    <property type="entry name" value="ACP-like_sf"/>
</dbReference>
<protein>
    <submittedName>
        <fullName evidence="4">Amino acid adenylation domain-containing protein</fullName>
    </submittedName>
</protein>
<dbReference type="GO" id="GO:0031177">
    <property type="term" value="F:phosphopantetheine binding"/>
    <property type="evidence" value="ECO:0007669"/>
    <property type="project" value="InterPro"/>
</dbReference>
<evidence type="ECO:0000256" key="2">
    <source>
        <dbReference type="ARBA" id="ARBA00022553"/>
    </source>
</evidence>
<dbReference type="InterPro" id="IPR010071">
    <property type="entry name" value="AA_adenyl_dom"/>
</dbReference>
<dbReference type="GO" id="GO:0044550">
    <property type="term" value="P:secondary metabolite biosynthetic process"/>
    <property type="evidence" value="ECO:0007669"/>
    <property type="project" value="TreeGrafter"/>
</dbReference>
<dbReference type="RefSeq" id="WP_136740267.1">
    <property type="nucleotide sequence ID" value="NZ_SUMB01000004.1"/>
</dbReference>
<name>A0A4U0NKP2_9ACTN</name>
<feature type="domain" description="Carrier" evidence="3">
    <location>
        <begin position="539"/>
        <end position="614"/>
    </location>
</feature>
<dbReference type="OrthoDB" id="2472181at2"/>